<dbReference type="InterPro" id="IPR006626">
    <property type="entry name" value="PbH1"/>
</dbReference>
<protein>
    <recommendedName>
        <fullName evidence="2">Rhamnogalacturonase A/B/Epimerase-like pectate lyase domain-containing protein</fullName>
    </recommendedName>
</protein>
<feature type="domain" description="Rhamnogalacturonase A/B/Epimerase-like pectate lyase" evidence="2">
    <location>
        <begin position="144"/>
        <end position="290"/>
    </location>
</feature>
<dbReference type="Pfam" id="PF12708">
    <property type="entry name" value="Pect-lyase_RHGA_epim"/>
    <property type="match status" value="1"/>
</dbReference>
<organism evidence="3 4">
    <name type="scientific">Arthrobacter globiformis (strain ATCC 8010 / DSM 20124 / JCM 1332 / NBRC 12137 / NCIMB 8907 / NRRL B-2979 / 168)</name>
    <dbReference type="NCBI Taxonomy" id="1077972"/>
    <lineage>
        <taxon>Bacteria</taxon>
        <taxon>Bacillati</taxon>
        <taxon>Actinomycetota</taxon>
        <taxon>Actinomycetes</taxon>
        <taxon>Micrococcales</taxon>
        <taxon>Micrococcaceae</taxon>
        <taxon>Arthrobacter</taxon>
    </lineage>
</organism>
<dbReference type="AlphaFoldDB" id="H0QNF1"/>
<dbReference type="EMBL" id="BAEG01000064">
    <property type="protein sequence ID" value="GAB14352.1"/>
    <property type="molecule type" value="Genomic_DNA"/>
</dbReference>
<dbReference type="Proteomes" id="UP000003828">
    <property type="component" value="Unassembled WGS sequence"/>
</dbReference>
<feature type="transmembrane region" description="Helical" evidence="1">
    <location>
        <begin position="24"/>
        <end position="45"/>
    </location>
</feature>
<evidence type="ECO:0000256" key="1">
    <source>
        <dbReference type="SAM" id="Phobius"/>
    </source>
</evidence>
<keyword evidence="4" id="KW-1185">Reference proteome</keyword>
<dbReference type="SMART" id="SM00710">
    <property type="entry name" value="PbH1"/>
    <property type="match status" value="3"/>
</dbReference>
<dbReference type="Gene3D" id="2.160.20.10">
    <property type="entry name" value="Single-stranded right-handed beta-helix, Pectin lyase-like"/>
    <property type="match status" value="1"/>
</dbReference>
<keyword evidence="1" id="KW-1133">Transmembrane helix</keyword>
<evidence type="ECO:0000313" key="3">
    <source>
        <dbReference type="EMBL" id="GAB14352.1"/>
    </source>
</evidence>
<dbReference type="InterPro" id="IPR011050">
    <property type="entry name" value="Pectin_lyase_fold/virulence"/>
</dbReference>
<accession>H0QNF1</accession>
<dbReference type="OrthoDB" id="818401at2"/>
<reference evidence="3 4" key="1">
    <citation type="submission" date="2011-12" db="EMBL/GenBank/DDBJ databases">
        <title>Whole genome shotgun sequence of Arthrobacter globiformis NBRC 12137.</title>
        <authorList>
            <person name="Miyazawa S."/>
            <person name="Hosoyama A."/>
            <person name="Tsuchikane K."/>
            <person name="Katsumata H."/>
            <person name="Yamazaki S."/>
            <person name="Fujita N."/>
        </authorList>
    </citation>
    <scope>NUCLEOTIDE SEQUENCE [LARGE SCALE GENOMIC DNA]</scope>
    <source>
        <strain evidence="3 4">NBRC 12137</strain>
    </source>
</reference>
<dbReference type="InterPro" id="IPR024535">
    <property type="entry name" value="RHGA/B-epi-like_pectate_lyase"/>
</dbReference>
<evidence type="ECO:0000259" key="2">
    <source>
        <dbReference type="Pfam" id="PF12708"/>
    </source>
</evidence>
<evidence type="ECO:0000313" key="4">
    <source>
        <dbReference type="Proteomes" id="UP000003828"/>
    </source>
</evidence>
<sequence>MASEISKEDRSASRSDSAVKRRGLLRVGSLITAFTGASAISAIAATSAEAATSDNAASTTYIPASEKGAPLGVATLDTAAKLPPALLPDLSATYSPKTDVVNRSTDQLGITNGILGQKDYRDRVTGVAFHMRGPKQIDMRAHGYDADNTGVASSWVALNNAKTAVGTGGEIFFPPGRYLLDQGGIEYLAGQTIRGAGPELTTLVFSNSAGLGSNLIKLAQYGQTVRDLSIDVTNTTKTTYPIRLINSTGARVVNVKVNGFAEGGVYLAGSSVDSEITDYQSRGAKYGIITDPSSIINGLNISRFLIDGQGVTGDGLEINVPTGSLQKFNFSHGTICNYALSTSRNGLGIGIAGPAKRGVISHIKVTNTALDGIHLEDGGSDILIHSNQFEDIGRAAVSVQMRLAAHLYEAINVYGNTATRAFATRDTSTPGGVYEFSGQAGSIKASRIGPNMARDCGQATKDTVGALLSGLASYCRIDEMTTIRQLGTGVGDALAVRDGGTNNRVATPIRI</sequence>
<name>H0QNF1_ARTG1</name>
<gene>
    <name evidence="3" type="ORF">ARGLB_064_01150</name>
</gene>
<dbReference type="SUPFAM" id="SSF51126">
    <property type="entry name" value="Pectin lyase-like"/>
    <property type="match status" value="1"/>
</dbReference>
<keyword evidence="1" id="KW-0472">Membrane</keyword>
<comment type="caution">
    <text evidence="3">The sequence shown here is derived from an EMBL/GenBank/DDBJ whole genome shotgun (WGS) entry which is preliminary data.</text>
</comment>
<proteinExistence type="predicted"/>
<keyword evidence="1" id="KW-0812">Transmembrane</keyword>
<dbReference type="InterPro" id="IPR012334">
    <property type="entry name" value="Pectin_lyas_fold"/>
</dbReference>